<dbReference type="InterPro" id="IPR020568">
    <property type="entry name" value="Ribosomal_Su5_D2-typ_SF"/>
</dbReference>
<evidence type="ECO:0000313" key="6">
    <source>
        <dbReference type="Proteomes" id="UP001057375"/>
    </source>
</evidence>
<comment type="similarity">
    <text evidence="1">Belongs to the RNase PH family.</text>
</comment>
<dbReference type="InterPro" id="IPR050080">
    <property type="entry name" value="RNase_PH"/>
</dbReference>
<evidence type="ECO:0000313" key="5">
    <source>
        <dbReference type="EMBL" id="GKT30050.1"/>
    </source>
</evidence>
<comment type="caution">
    <text evidence="5">The sequence shown here is derived from an EMBL/GenBank/DDBJ whole genome shotgun (WGS) entry which is preliminary data.</text>
</comment>
<dbReference type="InterPro" id="IPR001247">
    <property type="entry name" value="ExoRNase_PH_dom1"/>
</dbReference>
<name>A0ABQ5KBX2_9EUKA</name>
<evidence type="ECO:0000256" key="2">
    <source>
        <dbReference type="SAM" id="Coils"/>
    </source>
</evidence>
<feature type="region of interest" description="Disordered" evidence="3">
    <location>
        <begin position="337"/>
        <end position="362"/>
    </location>
</feature>
<feature type="coiled-coil region" evidence="2">
    <location>
        <begin position="224"/>
        <end position="251"/>
    </location>
</feature>
<dbReference type="PANTHER" id="PTHR11953:SF0">
    <property type="entry name" value="EXOSOME COMPLEX COMPONENT RRP41"/>
    <property type="match status" value="1"/>
</dbReference>
<dbReference type="EMBL" id="BQXS01013966">
    <property type="protein sequence ID" value="GKT30050.1"/>
    <property type="molecule type" value="Genomic_DNA"/>
</dbReference>
<feature type="compositionally biased region" description="Basic and acidic residues" evidence="3">
    <location>
        <begin position="337"/>
        <end position="347"/>
    </location>
</feature>
<dbReference type="Pfam" id="PF01138">
    <property type="entry name" value="RNase_PH"/>
    <property type="match status" value="1"/>
</dbReference>
<dbReference type="Gene3D" id="3.30.230.70">
    <property type="entry name" value="GHMP Kinase, N-terminal domain"/>
    <property type="match status" value="2"/>
</dbReference>
<reference evidence="5" key="1">
    <citation type="submission" date="2022-03" db="EMBL/GenBank/DDBJ databases">
        <title>Draft genome sequence of Aduncisulcus paluster, a free-living microaerophilic Fornicata.</title>
        <authorList>
            <person name="Yuyama I."/>
            <person name="Kume K."/>
            <person name="Tamura T."/>
            <person name="Inagaki Y."/>
            <person name="Hashimoto T."/>
        </authorList>
    </citation>
    <scope>NUCLEOTIDE SEQUENCE</scope>
    <source>
        <strain evidence="5">NY0171</strain>
    </source>
</reference>
<evidence type="ECO:0000259" key="4">
    <source>
        <dbReference type="Pfam" id="PF01138"/>
    </source>
</evidence>
<dbReference type="PANTHER" id="PTHR11953">
    <property type="entry name" value="EXOSOME COMPLEX COMPONENT"/>
    <property type="match status" value="1"/>
</dbReference>
<accession>A0ABQ5KBX2</accession>
<gene>
    <name evidence="5" type="ORF">ADUPG1_014292</name>
</gene>
<feature type="coiled-coil region" evidence="2">
    <location>
        <begin position="144"/>
        <end position="171"/>
    </location>
</feature>
<keyword evidence="6" id="KW-1185">Reference proteome</keyword>
<proteinExistence type="inferred from homology"/>
<dbReference type="Proteomes" id="UP001057375">
    <property type="component" value="Unassembled WGS sequence"/>
</dbReference>
<dbReference type="InterPro" id="IPR027408">
    <property type="entry name" value="PNPase/RNase_PH_dom_sf"/>
</dbReference>
<organism evidence="5 6">
    <name type="scientific">Aduncisulcus paluster</name>
    <dbReference type="NCBI Taxonomy" id="2918883"/>
    <lineage>
        <taxon>Eukaryota</taxon>
        <taxon>Metamonada</taxon>
        <taxon>Carpediemonas-like organisms</taxon>
        <taxon>Aduncisulcus</taxon>
    </lineage>
</organism>
<evidence type="ECO:0000256" key="3">
    <source>
        <dbReference type="SAM" id="MobiDB-lite"/>
    </source>
</evidence>
<feature type="domain" description="Exoribonuclease phosphorolytic" evidence="4">
    <location>
        <begin position="10"/>
        <end position="132"/>
    </location>
</feature>
<evidence type="ECO:0000256" key="1">
    <source>
        <dbReference type="ARBA" id="ARBA00006678"/>
    </source>
</evidence>
<keyword evidence="2" id="KW-0175">Coiled coil</keyword>
<sequence>MRKDGRDWNEIRPISMEFSSTTSIDGICKYQNGDTIVQVYIKGPFQVLSSEKFEIRLSLYICPFADISRRSHSLKSQIDATYLQTALESIILRDRLLKSRIEINIQVLQCGGSVLPACFNGCVCAMCGCGIPLKAIYSAVSIGAIEVDKKLAEEQEELEKKTTKKDEEQDTGILITDKHSIDAKKVHIALLFPSLPACFNGCVCAMCGCGIPLKAIYSAVSIGAIEVDKKLAEEQEELEKKTTKKDEEQDTGILITDKHSIDAKKVHIAVDLARDEEKKTIPNIIVISSQQGYERGEISSMRIEHGFPRQYLQHALRIGSEQCSGICERMRHELFVSTKGKEEDQKPSKKVKTIPKEAPKEH</sequence>
<protein>
    <recommendedName>
        <fullName evidence="4">Exoribonuclease phosphorolytic domain-containing protein</fullName>
    </recommendedName>
</protein>
<dbReference type="SUPFAM" id="SSF54211">
    <property type="entry name" value="Ribosomal protein S5 domain 2-like"/>
    <property type="match status" value="1"/>
</dbReference>